<evidence type="ECO:0000256" key="2">
    <source>
        <dbReference type="ARBA" id="ARBA00022723"/>
    </source>
</evidence>
<evidence type="ECO:0000259" key="5">
    <source>
        <dbReference type="SMART" id="SM00906"/>
    </source>
</evidence>
<feature type="compositionally biased region" description="Gly residues" evidence="4">
    <location>
        <begin position="779"/>
        <end position="790"/>
    </location>
</feature>
<dbReference type="Proteomes" id="UP001521116">
    <property type="component" value="Unassembled WGS sequence"/>
</dbReference>
<evidence type="ECO:0000256" key="1">
    <source>
        <dbReference type="ARBA" id="ARBA00004123"/>
    </source>
</evidence>
<feature type="compositionally biased region" description="Low complexity" evidence="4">
    <location>
        <begin position="667"/>
        <end position="681"/>
    </location>
</feature>
<dbReference type="InterPro" id="IPR001138">
    <property type="entry name" value="Zn2Cys6_DnaBD"/>
</dbReference>
<evidence type="ECO:0000256" key="3">
    <source>
        <dbReference type="ARBA" id="ARBA00023242"/>
    </source>
</evidence>
<feature type="region of interest" description="Disordered" evidence="4">
    <location>
        <begin position="146"/>
        <end position="165"/>
    </location>
</feature>
<feature type="region of interest" description="Disordered" evidence="4">
    <location>
        <begin position="779"/>
        <end position="808"/>
    </location>
</feature>
<dbReference type="Pfam" id="PF04082">
    <property type="entry name" value="Fungal_trans"/>
    <property type="match status" value="1"/>
</dbReference>
<dbReference type="PANTHER" id="PTHR31001:SF50">
    <property type="entry name" value="ZN(II)2CYS6 TRANSCRIPTION FACTOR (EUROFUNG)"/>
    <property type="match status" value="1"/>
</dbReference>
<feature type="domain" description="Xylanolytic transcriptional activator regulatory" evidence="5">
    <location>
        <begin position="324"/>
        <end position="397"/>
    </location>
</feature>
<comment type="subcellular location">
    <subcellularLocation>
        <location evidence="1">Nucleus</location>
    </subcellularLocation>
</comment>
<keyword evidence="3" id="KW-0539">Nucleus</keyword>
<comment type="caution">
    <text evidence="6">The sequence shown here is derived from an EMBL/GenBank/DDBJ whole genome shotgun (WGS) entry which is preliminary data.</text>
</comment>
<dbReference type="CDD" id="cd12148">
    <property type="entry name" value="fungal_TF_MHR"/>
    <property type="match status" value="1"/>
</dbReference>
<dbReference type="CDD" id="cd00067">
    <property type="entry name" value="GAL4"/>
    <property type="match status" value="1"/>
</dbReference>
<dbReference type="InterPro" id="IPR007219">
    <property type="entry name" value="XnlR_reg_dom"/>
</dbReference>
<keyword evidence="2" id="KW-0479">Metal-binding</keyword>
<gene>
    <name evidence="6" type="ORF">SLS56_001428</name>
</gene>
<feature type="compositionally biased region" description="Low complexity" evidence="4">
    <location>
        <begin position="688"/>
        <end position="706"/>
    </location>
</feature>
<sequence>MPTPAHALSCIRCDKVHPCSACRRSGVECIFPAQRAQRRKQGRRNEELLRRLDHLEGLVDRLGGEVAVAAHAATGEPLAQPEDAPNDDFMAGVLLPHVLQPRVDQGTPREDGTYPVMKEDGGRYLGEDFWTSLSTEVEGLRELLNEPESDDEPDTGHTSVSSAPTHVPYEKRLMNSLFVFSGDIEATDLRWLHPPGPHIDALSDVYWDRVDIIFKILHRPTFEPLLKTAAQDAASIPKGAGYEALMFAMYFAAVTSLTAEECTALLGKDRTNLASLLPLSRESTLPVYVQASGSSKCLVPMLLPSFVNISWQLCLRCHNKTRSVWTLIGLAVRIAQDLNLHRDGAVTGFSPYDTEMRRRLWWQIAVLDIRACEDRGSFPLIDHSLCSTKMPLNINDDDISPDMRTAPPERVGCSDVSFSRLCQEASLVAPRFFSPVPASVDDDQKREHWQTKIQQEVDRFKERLHNKFIIHCSPSVPIQYVILQVVHIITSEFWLLVHYPIQTRRYAFKSKATKQEILDVAITHLRIDMELEIHPVSAKYKWYYDTYVQWHPLAVALAELCVQTRGPLVDRAWKVVDAVYERARSRVTDVSLWRPVKKLHQKALKARAQALRAPATADSMSSSNAPSESPDASTMTMEASSPPLAPLLPLDNLDRFLAGHSQAQTASPFQQHHQQHPSPSSTNLATFPPVLHPSSLPPSSSQQQHQASTAAGHPQMDLLSAAEHMSNMNLDAYGDPVNWHDWNDFVQSTWVADDPSAPQQKTNTPEWLLDMGMGGAAAGTGAGPGTGAGTRAGTRAEQGGSGGGGGFR</sequence>
<dbReference type="EMBL" id="JAJVDC020000008">
    <property type="protein sequence ID" value="KAL1636076.1"/>
    <property type="molecule type" value="Genomic_DNA"/>
</dbReference>
<dbReference type="SMART" id="SM00906">
    <property type="entry name" value="Fungal_trans"/>
    <property type="match status" value="1"/>
</dbReference>
<protein>
    <recommendedName>
        <fullName evidence="5">Xylanolytic transcriptional activator regulatory domain-containing protein</fullName>
    </recommendedName>
</protein>
<feature type="compositionally biased region" description="Low complexity" evidence="4">
    <location>
        <begin position="606"/>
        <end position="644"/>
    </location>
</feature>
<evidence type="ECO:0000313" key="6">
    <source>
        <dbReference type="EMBL" id="KAL1636076.1"/>
    </source>
</evidence>
<feature type="region of interest" description="Disordered" evidence="4">
    <location>
        <begin position="605"/>
        <end position="644"/>
    </location>
</feature>
<evidence type="ECO:0000313" key="7">
    <source>
        <dbReference type="Proteomes" id="UP001521116"/>
    </source>
</evidence>
<reference evidence="6 7" key="1">
    <citation type="submission" date="2024-02" db="EMBL/GenBank/DDBJ databases">
        <title>De novo assembly and annotation of 12 fungi associated with fruit tree decline syndrome in Ontario, Canada.</title>
        <authorList>
            <person name="Sulman M."/>
            <person name="Ellouze W."/>
            <person name="Ilyukhin E."/>
        </authorList>
    </citation>
    <scope>NUCLEOTIDE SEQUENCE [LARGE SCALE GENOMIC DNA]</scope>
    <source>
        <strain evidence="6 7">M1-105</strain>
    </source>
</reference>
<dbReference type="InterPro" id="IPR050613">
    <property type="entry name" value="Sec_Metabolite_Reg"/>
</dbReference>
<name>A0ABR3T9W5_9PEZI</name>
<feature type="compositionally biased region" description="Gly residues" evidence="4">
    <location>
        <begin position="799"/>
        <end position="808"/>
    </location>
</feature>
<proteinExistence type="predicted"/>
<dbReference type="Gene3D" id="4.10.240.10">
    <property type="entry name" value="Zn(2)-C6 fungal-type DNA-binding domain"/>
    <property type="match status" value="1"/>
</dbReference>
<organism evidence="6 7">
    <name type="scientific">Neofusicoccum ribis</name>
    <dbReference type="NCBI Taxonomy" id="45134"/>
    <lineage>
        <taxon>Eukaryota</taxon>
        <taxon>Fungi</taxon>
        <taxon>Dikarya</taxon>
        <taxon>Ascomycota</taxon>
        <taxon>Pezizomycotina</taxon>
        <taxon>Dothideomycetes</taxon>
        <taxon>Dothideomycetes incertae sedis</taxon>
        <taxon>Botryosphaeriales</taxon>
        <taxon>Botryosphaeriaceae</taxon>
        <taxon>Neofusicoccum</taxon>
    </lineage>
</organism>
<evidence type="ECO:0000256" key="4">
    <source>
        <dbReference type="SAM" id="MobiDB-lite"/>
    </source>
</evidence>
<dbReference type="InterPro" id="IPR036864">
    <property type="entry name" value="Zn2-C6_fun-type_DNA-bd_sf"/>
</dbReference>
<dbReference type="PANTHER" id="PTHR31001">
    <property type="entry name" value="UNCHARACTERIZED TRANSCRIPTIONAL REGULATORY PROTEIN"/>
    <property type="match status" value="1"/>
</dbReference>
<accession>A0ABR3T9W5</accession>
<keyword evidence="7" id="KW-1185">Reference proteome</keyword>
<feature type="region of interest" description="Disordered" evidence="4">
    <location>
        <begin position="663"/>
        <end position="713"/>
    </location>
</feature>